<dbReference type="PANTHER" id="PTHR23325">
    <property type="entry name" value="SERUM RESPONSE FACTOR-BINDING"/>
    <property type="match status" value="1"/>
</dbReference>
<keyword evidence="5" id="KW-1185">Reference proteome</keyword>
<evidence type="ECO:0000256" key="1">
    <source>
        <dbReference type="ARBA" id="ARBA00023054"/>
    </source>
</evidence>
<dbReference type="InterPro" id="IPR037393">
    <property type="entry name" value="Bud22/SRFB1"/>
</dbReference>
<evidence type="ECO:0000313" key="4">
    <source>
        <dbReference type="EMBL" id="EIE25004.1"/>
    </source>
</evidence>
<keyword evidence="1" id="KW-0175">Coiled coil</keyword>
<sequence length="314" mass="33214">MGKRPPYKNRKGKGKLKDIKEEDQAKARQQKLYHYQKQLHKAIKKAKEFEIRKVSRRLKHARESQDKDGGTIGGQAAAVQKLQDQLEAVKAIGLDGLTKEAAGSLVKGTSVNVEDSKPEQQEAQAVMLVRARILSAKCVQETLAAAWQALARLEAGARQPAAAAELPAAAPDLAPGSGASDGTPELASSGHAASVSDTPEAPSSSNGEVSEDGEERTAAKRRKLLEGGGEASTGPKKQPKPPPKKKKNRLGQRARKLLAEAPPGGVPATQGKVTSGAKEQEQLHPSWAAKKAMADRGGLMAPSQGTKLVFGDDD</sequence>
<proteinExistence type="predicted"/>
<organism evidence="4 5">
    <name type="scientific">Coccomyxa subellipsoidea (strain C-169)</name>
    <name type="common">Green microalga</name>
    <dbReference type="NCBI Taxonomy" id="574566"/>
    <lineage>
        <taxon>Eukaryota</taxon>
        <taxon>Viridiplantae</taxon>
        <taxon>Chlorophyta</taxon>
        <taxon>core chlorophytes</taxon>
        <taxon>Trebouxiophyceae</taxon>
        <taxon>Trebouxiophyceae incertae sedis</taxon>
        <taxon>Coccomyxaceae</taxon>
        <taxon>Coccomyxa</taxon>
        <taxon>Coccomyxa subellipsoidea</taxon>
    </lineage>
</organism>
<feature type="compositionally biased region" description="Low complexity" evidence="2">
    <location>
        <begin position="159"/>
        <end position="180"/>
    </location>
</feature>
<accession>I0Z2Y5</accession>
<evidence type="ECO:0000256" key="2">
    <source>
        <dbReference type="SAM" id="MobiDB-lite"/>
    </source>
</evidence>
<gene>
    <name evidence="4" type="ORF">COCSUDRAFT_46555</name>
</gene>
<dbReference type="Pfam" id="PF09073">
    <property type="entry name" value="BUD22"/>
    <property type="match status" value="1"/>
</dbReference>
<dbReference type="OrthoDB" id="3364872at2759"/>
<evidence type="ECO:0000313" key="5">
    <source>
        <dbReference type="Proteomes" id="UP000007264"/>
    </source>
</evidence>
<dbReference type="AlphaFoldDB" id="I0Z2Y5"/>
<feature type="compositionally biased region" description="Basic residues" evidence="2">
    <location>
        <begin position="1"/>
        <end position="14"/>
    </location>
</feature>
<reference evidence="4 5" key="1">
    <citation type="journal article" date="2012" name="Genome Biol.">
        <title>The genome of the polar eukaryotic microalga coccomyxa subellipsoidea reveals traits of cold adaptation.</title>
        <authorList>
            <person name="Blanc G."/>
            <person name="Agarkova I."/>
            <person name="Grimwood J."/>
            <person name="Kuo A."/>
            <person name="Brueggeman A."/>
            <person name="Dunigan D."/>
            <person name="Gurnon J."/>
            <person name="Ladunga I."/>
            <person name="Lindquist E."/>
            <person name="Lucas S."/>
            <person name="Pangilinan J."/>
            <person name="Proschold T."/>
            <person name="Salamov A."/>
            <person name="Schmutz J."/>
            <person name="Weeks D."/>
            <person name="Yamada T."/>
            <person name="Claverie J.M."/>
            <person name="Grigoriev I."/>
            <person name="Van Etten J."/>
            <person name="Lomsadze A."/>
            <person name="Borodovsky M."/>
        </authorList>
    </citation>
    <scope>NUCLEOTIDE SEQUENCE [LARGE SCALE GENOMIC DNA]</scope>
    <source>
        <strain evidence="4 5">C-169</strain>
    </source>
</reference>
<dbReference type="GeneID" id="17043007"/>
<comment type="caution">
    <text evidence="4">The sequence shown here is derived from an EMBL/GenBank/DDBJ whole genome shotgun (WGS) entry which is preliminary data.</text>
</comment>
<dbReference type="RefSeq" id="XP_005649548.1">
    <property type="nucleotide sequence ID" value="XM_005649491.1"/>
</dbReference>
<dbReference type="STRING" id="574566.I0Z2Y5"/>
<dbReference type="EMBL" id="AGSI01000004">
    <property type="protein sequence ID" value="EIE25004.1"/>
    <property type="molecule type" value="Genomic_DNA"/>
</dbReference>
<dbReference type="InterPro" id="IPR015158">
    <property type="entry name" value="Bud22_dom"/>
</dbReference>
<evidence type="ECO:0000259" key="3">
    <source>
        <dbReference type="Pfam" id="PF09073"/>
    </source>
</evidence>
<feature type="domain" description="Bud22" evidence="3">
    <location>
        <begin position="32"/>
        <end position="215"/>
    </location>
</feature>
<protein>
    <recommendedName>
        <fullName evidence="3">Bud22 domain-containing protein</fullName>
    </recommendedName>
</protein>
<feature type="compositionally biased region" description="Basic and acidic residues" evidence="2">
    <location>
        <begin position="15"/>
        <end position="26"/>
    </location>
</feature>
<feature type="region of interest" description="Disordered" evidence="2">
    <location>
        <begin position="159"/>
        <end position="314"/>
    </location>
</feature>
<dbReference type="PANTHER" id="PTHR23325:SF1">
    <property type="entry name" value="SERUM RESPONSE FACTOR-BINDING PROTEIN 1"/>
    <property type="match status" value="1"/>
</dbReference>
<name>I0Z2Y5_COCSC</name>
<feature type="compositionally biased region" description="Polar residues" evidence="2">
    <location>
        <begin position="195"/>
        <end position="208"/>
    </location>
</feature>
<dbReference type="Proteomes" id="UP000007264">
    <property type="component" value="Unassembled WGS sequence"/>
</dbReference>
<dbReference type="KEGG" id="csl:COCSUDRAFT_46555"/>
<feature type="compositionally biased region" description="Basic residues" evidence="2">
    <location>
        <begin position="237"/>
        <end position="256"/>
    </location>
</feature>
<feature type="region of interest" description="Disordered" evidence="2">
    <location>
        <begin position="1"/>
        <end position="29"/>
    </location>
</feature>